<keyword evidence="4" id="KW-1185">Reference proteome</keyword>
<keyword evidence="1" id="KW-1133">Transmembrane helix</keyword>
<dbReference type="PANTHER" id="PTHR36927">
    <property type="entry name" value="BLR4337 PROTEIN"/>
    <property type="match status" value="1"/>
</dbReference>
<keyword evidence="3" id="KW-0808">Transferase</keyword>
<reference evidence="3 4" key="1">
    <citation type="submission" date="2022-01" db="EMBL/GenBank/DDBJ databases">
        <title>Flavihumibacter sp. nov., isolated from sediment of a river.</title>
        <authorList>
            <person name="Liu H."/>
        </authorList>
    </citation>
    <scope>NUCLEOTIDE SEQUENCE [LARGE SCALE GENOMIC DNA]</scope>
    <source>
        <strain evidence="3 4">RY-1</strain>
    </source>
</reference>
<dbReference type="InterPro" id="IPR002656">
    <property type="entry name" value="Acyl_transf_3_dom"/>
</dbReference>
<evidence type="ECO:0000313" key="4">
    <source>
        <dbReference type="Proteomes" id="UP001200145"/>
    </source>
</evidence>
<name>A0ABS9BJI4_9BACT</name>
<feature type="transmembrane region" description="Helical" evidence="1">
    <location>
        <begin position="232"/>
        <end position="251"/>
    </location>
</feature>
<comment type="caution">
    <text evidence="3">The sequence shown here is derived from an EMBL/GenBank/DDBJ whole genome shotgun (WGS) entry which is preliminary data.</text>
</comment>
<sequence length="355" mass="40763">MKPNRIAYIDNIKVFLTCLVVAHHAAQAYGPTGGIWVVDDPFKAQWLGKFFFVNASYMMGLYFFISGYFMVFSIRNKSATVFLKDRLKRLGIPLLFFTFLVFLPFNYLGADKPGNLVSFFLDTYFNKPPIATGHLWFVASLLAYSILYLVCCHKLFIKWASGNQPLKVWYLLVFAAIIILFGALIRTWYPIDAWRTWIIPIEPAHLPQYLLLFLGGTYFHHANWLKELNWKHALPFIVFTVIGYSTSNYWIGSAFSQWISESLLETLLCFSISISLLVGFRQIFNQSNSLMRSLSDNSYGIYLVHLLLVIALQMQVLDLNWNPNLKFILVTVAGIGSSLLVSHLLRKIPVVKRII</sequence>
<proteinExistence type="predicted"/>
<evidence type="ECO:0000313" key="3">
    <source>
        <dbReference type="EMBL" id="MCF1715293.1"/>
    </source>
</evidence>
<feature type="domain" description="Acyltransferase 3" evidence="2">
    <location>
        <begin position="6"/>
        <end position="342"/>
    </location>
</feature>
<dbReference type="EMBL" id="JAKEVY010000003">
    <property type="protein sequence ID" value="MCF1715293.1"/>
    <property type="molecule type" value="Genomic_DNA"/>
</dbReference>
<dbReference type="Pfam" id="PF01757">
    <property type="entry name" value="Acyl_transf_3"/>
    <property type="match status" value="1"/>
</dbReference>
<keyword evidence="1" id="KW-0812">Transmembrane</keyword>
<feature type="transmembrane region" description="Helical" evidence="1">
    <location>
        <begin position="327"/>
        <end position="345"/>
    </location>
</feature>
<dbReference type="GO" id="GO:0016746">
    <property type="term" value="F:acyltransferase activity"/>
    <property type="evidence" value="ECO:0007669"/>
    <property type="project" value="UniProtKB-KW"/>
</dbReference>
<dbReference type="InterPro" id="IPR050623">
    <property type="entry name" value="Glucan_succinyl_AcylTrfase"/>
</dbReference>
<dbReference type="RefSeq" id="WP_234866249.1">
    <property type="nucleotide sequence ID" value="NZ_JAKEVY010000003.1"/>
</dbReference>
<feature type="transmembrane region" description="Helical" evidence="1">
    <location>
        <begin position="52"/>
        <end position="71"/>
    </location>
</feature>
<keyword evidence="3" id="KW-0012">Acyltransferase</keyword>
<gene>
    <name evidence="3" type="ORF">L0U88_11705</name>
</gene>
<feature type="transmembrane region" description="Helical" evidence="1">
    <location>
        <begin position="168"/>
        <end position="189"/>
    </location>
</feature>
<feature type="transmembrane region" description="Helical" evidence="1">
    <location>
        <begin position="263"/>
        <end position="280"/>
    </location>
</feature>
<feature type="transmembrane region" description="Helical" evidence="1">
    <location>
        <begin position="130"/>
        <end position="156"/>
    </location>
</feature>
<feature type="transmembrane region" description="Helical" evidence="1">
    <location>
        <begin position="301"/>
        <end position="321"/>
    </location>
</feature>
<dbReference type="Proteomes" id="UP001200145">
    <property type="component" value="Unassembled WGS sequence"/>
</dbReference>
<feature type="transmembrane region" description="Helical" evidence="1">
    <location>
        <begin position="92"/>
        <end position="110"/>
    </location>
</feature>
<accession>A0ABS9BJI4</accession>
<feature type="transmembrane region" description="Helical" evidence="1">
    <location>
        <begin position="209"/>
        <end position="225"/>
    </location>
</feature>
<organism evidence="3 4">
    <name type="scientific">Flavihumibacter fluminis</name>
    <dbReference type="NCBI Taxonomy" id="2909236"/>
    <lineage>
        <taxon>Bacteria</taxon>
        <taxon>Pseudomonadati</taxon>
        <taxon>Bacteroidota</taxon>
        <taxon>Chitinophagia</taxon>
        <taxon>Chitinophagales</taxon>
        <taxon>Chitinophagaceae</taxon>
        <taxon>Flavihumibacter</taxon>
    </lineage>
</organism>
<keyword evidence="1" id="KW-0472">Membrane</keyword>
<evidence type="ECO:0000256" key="1">
    <source>
        <dbReference type="SAM" id="Phobius"/>
    </source>
</evidence>
<evidence type="ECO:0000259" key="2">
    <source>
        <dbReference type="Pfam" id="PF01757"/>
    </source>
</evidence>
<protein>
    <submittedName>
        <fullName evidence="3">Acyltransferase family protein</fullName>
    </submittedName>
</protein>